<protein>
    <recommendedName>
        <fullName evidence="3">IPT/TIG domain-containing protein</fullName>
    </recommendedName>
</protein>
<reference evidence="5" key="3">
    <citation type="submission" date="2016-03" db="UniProtKB">
        <authorList>
            <consortium name="EnsemblProtists"/>
        </authorList>
    </citation>
    <scope>IDENTIFICATION</scope>
</reference>
<dbReference type="OMA" id="NTRECVE"/>
<feature type="domain" description="IPT/TIG" evidence="3">
    <location>
        <begin position="833"/>
        <end position="920"/>
    </location>
</feature>
<evidence type="ECO:0000313" key="5">
    <source>
        <dbReference type="EnsemblProtists" id="EKX35015"/>
    </source>
</evidence>
<dbReference type="CDD" id="cd00102">
    <property type="entry name" value="IPT"/>
    <property type="match status" value="5"/>
</dbReference>
<dbReference type="InterPro" id="IPR014756">
    <property type="entry name" value="Ig_E-set"/>
</dbReference>
<keyword evidence="6" id="KW-1185">Reference proteome</keyword>
<dbReference type="STRING" id="905079.L1IGQ6"/>
<sequence length="1990" mass="212903">MASMASRVLSCSPSSGPKDGNTTVHILLTMESAGTFDSCRFGGLRVPVTRHRRDDISCTTPQVSVAGIVSADVCDGESCIFMSEFHFYETERLISVYPSSGPTTGGTIVTVIGSYFQDINIRLRLSDESTQRAIWLTSTTLLTTIPAAASAQHVDIKVGNNGVDFSSASATYTYERAPTVTSLSLLALDGSSGQVEQDHGRTVRVIGKHFVASPQLRCSLPGVARYITSSMVDCVSGGGRVGGNLTVEVSNNGQDWSSGGLGLLAWEDTPRFSEEVQLEPTMGPSRGGTQVTVRLLGAEGLQGVSLSLQVGLEGSAECRYQSGTEYRCQMPEVRSTTNRVLSRYTVPVHLVIEGQPALSRGGVVYTYYVEERVSGLSPCSGPAEGSTQVAVTGSGFLEVASLTCRFGASVGDGSPSSGGLGSWREVPGKWRSSTLVGCSAPAASGEQTMQVQLSNNGVDFSSASATYTYERAPTVTSLSLLALDGSSGQVEQDHGRTVRVIGKHFVASPQLRCSLPGVARYLTSSMVDCVSGGGRVGGNLTVEVSNNGQDWSRDGVSMVRGGSYWISVIPSSGPTSGGNFVSVVMAHGYESPVLTCRFGGVWVSGTRVTSTEISCLVPPSSASVAIALTLISDSLEEWGAATYEYVQYPRIDALVPSHGSTLYPFVISLVGASFVESNMLRCRFSTQDKHGLNTPISWAEAAFQSSTLLHCLSPVLNGNANMIVEVSNNAKDFVANQAAMELHKPPELSRVIPSTILSRLMYSITIYGNGLGMIRGRTCWVGKEGIHLSEVVSDSMVICRGQINKAGNFSIALSSNGDDYIPTGLRLISVDSHLLEVDFEPTVGSLSGGTRVLVRGRSARGGVAMTSVLFGQVQVGCSMLAPGLASCVSPVADESSVSITPCLGGVCIRGWTANSTFQYRALPVLISVNPSIGPQEGGKLVTITLENIDLSDRSFCKFGSSGMIPGTTVSSSEVACITPRSNSSIVHVQVTVNRQEYSSISPFDRYVYMSRAKIESMVPDVLMTSIQQDITLVGGPFLNQERMTCKFGKEKSFVAMQISTSVLMCLNVFLSSPGNASVKVLLDDIPSIDSNIELMCFQPPVIERVDPSILLTGGSMLVQFRDLRGDPRLSLKLEGATCDCVRKGDWELECNVPNVTEGVRALQLYDEMYPAAYYSQKFDVMVQGHRRIMEIHPSLVVTGASQGLSVTVIGDFFARGAVACAFTSTSTDGTYMTSSAVRCPLPVMTETTLEREYLYKVSVGNFLVHNDEGLKWMIAVVDTLAPKSLSKFNKSIITIVGKHFQEWKSLTSCCKFGSYQPSFLTVLSDSRMICSSPEDPQRGNLSISLSVDCKHFTKCPSTISLQVTSTPSVEIISPTRGYINHPVVVSFRLQAELGSSHQLYCCWGNETYSSIGRTSGRRFECPFPQAKQAGLGLLQISMSPYNCSSEPEYRVPFELMGPLHVESLIPSVGPVNGGGQITIVGSGFHQCDHLQPSCSFGSSHPGLCLIVTDTVMLCSTPSQEAGYSSLTLTTCGNTVSFANILFMFEEPPEIHRLNPTTLSALKTEVTLIGRGFRPSLRMICVIGESQPVLTSYLSPSREVCAVSTPVTGNLTLEIYSHQGFAPIFVWNMASMASRVLSCSPSSGPKDGNTTVHILLTMESAGTFDSCRFGGLRVPVTRHRRDDISCTTPQVSVAGIVSADVCDGESCIFMSEFHFYETERLISVYPSSGPTTGGTIVTVIGSYFQDINIRLRLSDERTQRAIWLTSTTLLTTIPAAASAQHVDIKVGNNGVDFSSASATYTYERAPTVTSLSLLALDGSSGQVEQDHGRTVRVIGKHFVASPQLRCSLPGVARYLTSSMVDCVSGGGRVGGNLTVEVSNNGQDWSSGGLGLLAWEDTPRFSEEVQLEPTMGPSRGGTQVTVRLLGAEGLQGVSLSLQVGLEGSAECRYQSGTEYRCQMPEVRSTTNRVLSRYTGQRKGQPKSPSQGPASSR</sequence>
<feature type="compositionally biased region" description="Polar residues" evidence="2">
    <location>
        <begin position="1980"/>
        <end position="1990"/>
    </location>
</feature>
<dbReference type="HOGENOM" id="CLU_234106_0_0_1"/>
<organism evidence="4">
    <name type="scientific">Guillardia theta (strain CCMP2712)</name>
    <name type="common">Cryptophyte</name>
    <dbReference type="NCBI Taxonomy" id="905079"/>
    <lineage>
        <taxon>Eukaryota</taxon>
        <taxon>Cryptophyceae</taxon>
        <taxon>Pyrenomonadales</taxon>
        <taxon>Geminigeraceae</taxon>
        <taxon>Guillardia</taxon>
    </lineage>
</organism>
<dbReference type="EMBL" id="JH993098">
    <property type="protein sequence ID" value="EKX35015.1"/>
    <property type="molecule type" value="Genomic_DNA"/>
</dbReference>
<dbReference type="eggNOG" id="KOG3610">
    <property type="taxonomic scope" value="Eukaryota"/>
</dbReference>
<dbReference type="RefSeq" id="XP_005821995.1">
    <property type="nucleotide sequence ID" value="XM_005821938.1"/>
</dbReference>
<dbReference type="GeneID" id="17291760"/>
<dbReference type="InterPro" id="IPR002909">
    <property type="entry name" value="IPT_dom"/>
</dbReference>
<name>L1IGQ6_GUITC</name>
<evidence type="ECO:0000313" key="6">
    <source>
        <dbReference type="Proteomes" id="UP000011087"/>
    </source>
</evidence>
<evidence type="ECO:0000256" key="2">
    <source>
        <dbReference type="SAM" id="MobiDB-lite"/>
    </source>
</evidence>
<proteinExistence type="predicted"/>
<dbReference type="InterPro" id="IPR013783">
    <property type="entry name" value="Ig-like_fold"/>
</dbReference>
<dbReference type="Proteomes" id="UP000011087">
    <property type="component" value="Unassembled WGS sequence"/>
</dbReference>
<gene>
    <name evidence="4" type="ORF">GUITHDRAFT_118763</name>
</gene>
<reference evidence="6" key="2">
    <citation type="submission" date="2012-11" db="EMBL/GenBank/DDBJ databases">
        <authorList>
            <person name="Kuo A."/>
            <person name="Curtis B.A."/>
            <person name="Tanifuji G."/>
            <person name="Burki F."/>
            <person name="Gruber A."/>
            <person name="Irimia M."/>
            <person name="Maruyama S."/>
            <person name="Arias M.C."/>
            <person name="Ball S.G."/>
            <person name="Gile G.H."/>
            <person name="Hirakawa Y."/>
            <person name="Hopkins J.F."/>
            <person name="Rensing S.A."/>
            <person name="Schmutz J."/>
            <person name="Symeonidi A."/>
            <person name="Elias M."/>
            <person name="Eveleigh R.J."/>
            <person name="Herman E.K."/>
            <person name="Klute M.J."/>
            <person name="Nakayama T."/>
            <person name="Obornik M."/>
            <person name="Reyes-Prieto A."/>
            <person name="Armbrust E.V."/>
            <person name="Aves S.J."/>
            <person name="Beiko R.G."/>
            <person name="Coutinho P."/>
            <person name="Dacks J.B."/>
            <person name="Durnford D.G."/>
            <person name="Fast N.M."/>
            <person name="Green B.R."/>
            <person name="Grisdale C."/>
            <person name="Hempe F."/>
            <person name="Henrissat B."/>
            <person name="Hoppner M.P."/>
            <person name="Ishida K.-I."/>
            <person name="Kim E."/>
            <person name="Koreny L."/>
            <person name="Kroth P.G."/>
            <person name="Liu Y."/>
            <person name="Malik S.-B."/>
            <person name="Maier U.G."/>
            <person name="McRose D."/>
            <person name="Mock T."/>
            <person name="Neilson J.A."/>
            <person name="Onodera N.T."/>
            <person name="Poole A.M."/>
            <person name="Pritham E.J."/>
            <person name="Richards T.A."/>
            <person name="Rocap G."/>
            <person name="Roy S.W."/>
            <person name="Sarai C."/>
            <person name="Schaack S."/>
            <person name="Shirato S."/>
            <person name="Slamovits C.H."/>
            <person name="Spencer D.F."/>
            <person name="Suzuki S."/>
            <person name="Worden A.Z."/>
            <person name="Zauner S."/>
            <person name="Barry K."/>
            <person name="Bell C."/>
            <person name="Bharti A.K."/>
            <person name="Crow J.A."/>
            <person name="Grimwood J."/>
            <person name="Kramer R."/>
            <person name="Lindquist E."/>
            <person name="Lucas S."/>
            <person name="Salamov A."/>
            <person name="McFadden G.I."/>
            <person name="Lane C.E."/>
            <person name="Keeling P.J."/>
            <person name="Gray M.W."/>
            <person name="Grigoriev I.V."/>
            <person name="Archibald J.M."/>
        </authorList>
    </citation>
    <scope>NUCLEOTIDE SEQUENCE</scope>
    <source>
        <strain evidence="6">CCMP2712</strain>
    </source>
</reference>
<dbReference type="PaxDb" id="55529-EKX35015"/>
<feature type="domain" description="IPT/TIG" evidence="3">
    <location>
        <begin position="269"/>
        <end position="368"/>
    </location>
</feature>
<evidence type="ECO:0000313" key="4">
    <source>
        <dbReference type="EMBL" id="EKX35015.1"/>
    </source>
</evidence>
<feature type="domain" description="IPT/TIG" evidence="3">
    <location>
        <begin position="1458"/>
        <end position="1547"/>
    </location>
</feature>
<feature type="domain" description="IPT/TIG" evidence="3">
    <location>
        <begin position="922"/>
        <end position="1009"/>
    </location>
</feature>
<keyword evidence="1" id="KW-0732">Signal</keyword>
<feature type="region of interest" description="Disordered" evidence="2">
    <location>
        <begin position="1959"/>
        <end position="1990"/>
    </location>
</feature>
<evidence type="ECO:0000259" key="3">
    <source>
        <dbReference type="SMART" id="SM00429"/>
    </source>
</evidence>
<dbReference type="KEGG" id="gtt:GUITHDRAFT_118763"/>
<feature type="domain" description="IPT/TIG" evidence="3">
    <location>
        <begin position="370"/>
        <end position="470"/>
    </location>
</feature>
<dbReference type="PANTHER" id="PTHR46769:SF2">
    <property type="entry name" value="FIBROCYSTIN-L ISOFORM 2 PRECURSOR-RELATED"/>
    <property type="match status" value="1"/>
</dbReference>
<evidence type="ECO:0000256" key="1">
    <source>
        <dbReference type="ARBA" id="ARBA00022729"/>
    </source>
</evidence>
<feature type="domain" description="IPT/TIG" evidence="3">
    <location>
        <begin position="1717"/>
        <end position="1802"/>
    </location>
</feature>
<accession>L1IGQ6</accession>
<reference evidence="4 6" key="1">
    <citation type="journal article" date="2012" name="Nature">
        <title>Algal genomes reveal evolutionary mosaicism and the fate of nucleomorphs.</title>
        <authorList>
            <consortium name="DOE Joint Genome Institute"/>
            <person name="Curtis B.A."/>
            <person name="Tanifuji G."/>
            <person name="Burki F."/>
            <person name="Gruber A."/>
            <person name="Irimia M."/>
            <person name="Maruyama S."/>
            <person name="Arias M.C."/>
            <person name="Ball S.G."/>
            <person name="Gile G.H."/>
            <person name="Hirakawa Y."/>
            <person name="Hopkins J.F."/>
            <person name="Kuo A."/>
            <person name="Rensing S.A."/>
            <person name="Schmutz J."/>
            <person name="Symeonidi A."/>
            <person name="Elias M."/>
            <person name="Eveleigh R.J."/>
            <person name="Herman E.K."/>
            <person name="Klute M.J."/>
            <person name="Nakayama T."/>
            <person name="Obornik M."/>
            <person name="Reyes-Prieto A."/>
            <person name="Armbrust E.V."/>
            <person name="Aves S.J."/>
            <person name="Beiko R.G."/>
            <person name="Coutinho P."/>
            <person name="Dacks J.B."/>
            <person name="Durnford D.G."/>
            <person name="Fast N.M."/>
            <person name="Green B.R."/>
            <person name="Grisdale C.J."/>
            <person name="Hempel F."/>
            <person name="Henrissat B."/>
            <person name="Hoppner M.P."/>
            <person name="Ishida K."/>
            <person name="Kim E."/>
            <person name="Koreny L."/>
            <person name="Kroth P.G."/>
            <person name="Liu Y."/>
            <person name="Malik S.B."/>
            <person name="Maier U.G."/>
            <person name="McRose D."/>
            <person name="Mock T."/>
            <person name="Neilson J.A."/>
            <person name="Onodera N.T."/>
            <person name="Poole A.M."/>
            <person name="Pritham E.J."/>
            <person name="Richards T.A."/>
            <person name="Rocap G."/>
            <person name="Roy S.W."/>
            <person name="Sarai C."/>
            <person name="Schaack S."/>
            <person name="Shirato S."/>
            <person name="Slamovits C.H."/>
            <person name="Spencer D.F."/>
            <person name="Suzuki S."/>
            <person name="Worden A.Z."/>
            <person name="Zauner S."/>
            <person name="Barry K."/>
            <person name="Bell C."/>
            <person name="Bharti A.K."/>
            <person name="Crow J.A."/>
            <person name="Grimwood J."/>
            <person name="Kramer R."/>
            <person name="Lindquist E."/>
            <person name="Lucas S."/>
            <person name="Salamov A."/>
            <person name="McFadden G.I."/>
            <person name="Lane C.E."/>
            <person name="Keeling P.J."/>
            <person name="Gray M.W."/>
            <person name="Grigoriev I.V."/>
            <person name="Archibald J.M."/>
        </authorList>
    </citation>
    <scope>NUCLEOTIDE SEQUENCE</scope>
    <source>
        <strain evidence="4 6">CCMP2712</strain>
    </source>
</reference>
<dbReference type="EnsemblProtists" id="EKX35015">
    <property type="protein sequence ID" value="EKX35015"/>
    <property type="gene ID" value="GUITHDRAFT_118763"/>
</dbReference>
<dbReference type="InterPro" id="IPR052387">
    <property type="entry name" value="Fibrocystin"/>
</dbReference>
<dbReference type="SMART" id="SM00429">
    <property type="entry name" value="IPT"/>
    <property type="match status" value="8"/>
</dbReference>
<dbReference type="OrthoDB" id="125363at2759"/>
<dbReference type="SUPFAM" id="SSF81296">
    <property type="entry name" value="E set domains"/>
    <property type="match status" value="9"/>
</dbReference>
<feature type="domain" description="IPT/TIG" evidence="3">
    <location>
        <begin position="90"/>
        <end position="175"/>
    </location>
</feature>
<feature type="domain" description="IPT/TIG" evidence="3">
    <location>
        <begin position="1896"/>
        <end position="1986"/>
    </location>
</feature>
<dbReference type="Pfam" id="PF01833">
    <property type="entry name" value="TIG"/>
    <property type="match status" value="5"/>
</dbReference>
<dbReference type="PANTHER" id="PTHR46769">
    <property type="entry name" value="POLYCYSTIC KIDNEY AND HEPATIC DISEASE 1 (AUTOSOMAL RECESSIVE)-LIKE 1"/>
    <property type="match status" value="1"/>
</dbReference>
<dbReference type="Gene3D" id="2.60.40.10">
    <property type="entry name" value="Immunoglobulins"/>
    <property type="match status" value="13"/>
</dbReference>